<feature type="transmembrane region" description="Helical" evidence="10">
    <location>
        <begin position="86"/>
        <end position="105"/>
    </location>
</feature>
<dbReference type="OrthoDB" id="434092at2759"/>
<proteinExistence type="inferred from homology"/>
<gene>
    <name evidence="12" type="ORF">GE061_007657</name>
</gene>
<sequence length="320" mass="38127">MGVWEEAMSKIVNEDETSEPRSFSQLVVRTWQYLFYDLGDKRIEHWPLMADPTPTVLIVLAYLLFVNKIGPKIMENREPFELKNILIVYNFIQVCVSLWIVSQSLELYMYKYSFFSCENVEVDADEETMRICRGFYVYYLAKVSELLDTVFFVLRKKYNQITFLHLYHHTGMPVMSWGCTKYFPGGHAAFLGFINSSVHIFMYFYYMLAAMGPQIQKYLWWKRWITILQLVQFALGFLHFTQVLNSDCNYPKWAVIIVFPNAIFFYYLFWDFYRKAYKPREKLDSQDSHNKPIEESTENGRISEGSELRKRNKETGIQEN</sequence>
<evidence type="ECO:0000256" key="6">
    <source>
        <dbReference type="ARBA" id="ARBA00022989"/>
    </source>
</evidence>
<dbReference type="EMBL" id="WIXP02000016">
    <property type="protein sequence ID" value="KAF6197915.1"/>
    <property type="molecule type" value="Genomic_DNA"/>
</dbReference>
<comment type="catalytic activity">
    <reaction evidence="10">
        <text>a very-long-chain acyl-CoA + malonyl-CoA + H(+) = a very-long-chain 3-oxoacyl-CoA + CO2 + CoA</text>
        <dbReference type="Rhea" id="RHEA:32727"/>
        <dbReference type="ChEBI" id="CHEBI:15378"/>
        <dbReference type="ChEBI" id="CHEBI:16526"/>
        <dbReference type="ChEBI" id="CHEBI:57287"/>
        <dbReference type="ChEBI" id="CHEBI:57384"/>
        <dbReference type="ChEBI" id="CHEBI:90725"/>
        <dbReference type="ChEBI" id="CHEBI:90736"/>
        <dbReference type="EC" id="2.3.1.199"/>
    </reaction>
</comment>
<dbReference type="GO" id="GO:0034625">
    <property type="term" value="P:fatty acid elongation, monounsaturated fatty acid"/>
    <property type="evidence" value="ECO:0007669"/>
    <property type="project" value="TreeGrafter"/>
</dbReference>
<dbReference type="AlphaFoldDB" id="A0A8S9WR61"/>
<comment type="caution">
    <text evidence="12">The sequence shown here is derived from an EMBL/GenBank/DDBJ whole genome shotgun (WGS) entry which is preliminary data.</text>
</comment>
<dbReference type="InterPro" id="IPR002076">
    <property type="entry name" value="ELO_fam"/>
</dbReference>
<dbReference type="GO" id="GO:0009922">
    <property type="term" value="F:fatty acid elongase activity"/>
    <property type="evidence" value="ECO:0007669"/>
    <property type="project" value="UniProtKB-EC"/>
</dbReference>
<dbReference type="GO" id="GO:0030148">
    <property type="term" value="P:sphingolipid biosynthetic process"/>
    <property type="evidence" value="ECO:0007669"/>
    <property type="project" value="TreeGrafter"/>
</dbReference>
<dbReference type="PANTHER" id="PTHR11157">
    <property type="entry name" value="FATTY ACID ACYL TRANSFERASE-RELATED"/>
    <property type="match status" value="1"/>
</dbReference>
<dbReference type="GO" id="GO:0034626">
    <property type="term" value="P:fatty acid elongation, polyunsaturated fatty acid"/>
    <property type="evidence" value="ECO:0007669"/>
    <property type="project" value="TreeGrafter"/>
</dbReference>
<keyword evidence="9 10" id="KW-0275">Fatty acid biosynthesis</keyword>
<keyword evidence="5 10" id="KW-0276">Fatty acid metabolism</keyword>
<evidence type="ECO:0000256" key="3">
    <source>
        <dbReference type="ARBA" id="ARBA00022679"/>
    </source>
</evidence>
<feature type="transmembrane region" description="Helical" evidence="10">
    <location>
        <begin position="189"/>
        <end position="208"/>
    </location>
</feature>
<evidence type="ECO:0000313" key="13">
    <source>
        <dbReference type="Proteomes" id="UP000466442"/>
    </source>
</evidence>
<reference evidence="12" key="1">
    <citation type="journal article" date="2021" name="Mol. Ecol. Resour.">
        <title>Apolygus lucorum genome provides insights into omnivorousness and mesophyll feeding.</title>
        <authorList>
            <person name="Liu Y."/>
            <person name="Liu H."/>
            <person name="Wang H."/>
            <person name="Huang T."/>
            <person name="Liu B."/>
            <person name="Yang B."/>
            <person name="Yin L."/>
            <person name="Li B."/>
            <person name="Zhang Y."/>
            <person name="Zhang S."/>
            <person name="Jiang F."/>
            <person name="Zhang X."/>
            <person name="Ren Y."/>
            <person name="Wang B."/>
            <person name="Wang S."/>
            <person name="Lu Y."/>
            <person name="Wu K."/>
            <person name="Fan W."/>
            <person name="Wang G."/>
        </authorList>
    </citation>
    <scope>NUCLEOTIDE SEQUENCE</scope>
    <source>
        <strain evidence="12">12Hb</strain>
    </source>
</reference>
<feature type="compositionally biased region" description="Basic and acidic residues" evidence="11">
    <location>
        <begin position="304"/>
        <end position="320"/>
    </location>
</feature>
<keyword evidence="2 10" id="KW-0444">Lipid biosynthesis</keyword>
<protein>
    <recommendedName>
        <fullName evidence="10">Elongation of very long chain fatty acids protein</fullName>
        <ecNumber evidence="10">2.3.1.199</ecNumber>
    </recommendedName>
    <alternativeName>
        <fullName evidence="10">Very-long-chain 3-oxoacyl-CoA synthase</fullName>
    </alternativeName>
</protein>
<dbReference type="GO" id="GO:0042761">
    <property type="term" value="P:very long-chain fatty acid biosynthetic process"/>
    <property type="evidence" value="ECO:0007669"/>
    <property type="project" value="TreeGrafter"/>
</dbReference>
<evidence type="ECO:0000256" key="2">
    <source>
        <dbReference type="ARBA" id="ARBA00022516"/>
    </source>
</evidence>
<dbReference type="EC" id="2.3.1.199" evidence="10"/>
<feature type="region of interest" description="Disordered" evidence="11">
    <location>
        <begin position="282"/>
        <end position="320"/>
    </location>
</feature>
<feature type="compositionally biased region" description="Basic and acidic residues" evidence="11">
    <location>
        <begin position="282"/>
        <end position="294"/>
    </location>
</feature>
<dbReference type="GO" id="GO:0019367">
    <property type="term" value="P:fatty acid elongation, saturated fatty acid"/>
    <property type="evidence" value="ECO:0007669"/>
    <property type="project" value="TreeGrafter"/>
</dbReference>
<keyword evidence="13" id="KW-1185">Reference proteome</keyword>
<accession>A0A8S9WR61</accession>
<evidence type="ECO:0000256" key="4">
    <source>
        <dbReference type="ARBA" id="ARBA00022692"/>
    </source>
</evidence>
<evidence type="ECO:0000256" key="8">
    <source>
        <dbReference type="ARBA" id="ARBA00023136"/>
    </source>
</evidence>
<evidence type="ECO:0000313" key="12">
    <source>
        <dbReference type="EMBL" id="KAF6197915.1"/>
    </source>
</evidence>
<keyword evidence="7 10" id="KW-0443">Lipid metabolism</keyword>
<dbReference type="GO" id="GO:0005789">
    <property type="term" value="C:endoplasmic reticulum membrane"/>
    <property type="evidence" value="ECO:0007669"/>
    <property type="project" value="TreeGrafter"/>
</dbReference>
<keyword evidence="8 10" id="KW-0472">Membrane</keyword>
<evidence type="ECO:0000256" key="5">
    <source>
        <dbReference type="ARBA" id="ARBA00022832"/>
    </source>
</evidence>
<evidence type="ECO:0000256" key="1">
    <source>
        <dbReference type="ARBA" id="ARBA00004141"/>
    </source>
</evidence>
<evidence type="ECO:0000256" key="7">
    <source>
        <dbReference type="ARBA" id="ARBA00023098"/>
    </source>
</evidence>
<comment type="subcellular location">
    <subcellularLocation>
        <location evidence="1">Membrane</location>
        <topology evidence="1">Multi-pass membrane protein</topology>
    </subcellularLocation>
</comment>
<feature type="transmembrane region" description="Helical" evidence="10">
    <location>
        <begin position="46"/>
        <end position="65"/>
    </location>
</feature>
<evidence type="ECO:0000256" key="11">
    <source>
        <dbReference type="SAM" id="MobiDB-lite"/>
    </source>
</evidence>
<feature type="transmembrane region" description="Helical" evidence="10">
    <location>
        <begin position="253"/>
        <end position="273"/>
    </location>
</feature>
<comment type="similarity">
    <text evidence="10">Belongs to the ELO family.</text>
</comment>
<dbReference type="PANTHER" id="PTHR11157:SF153">
    <property type="entry name" value="ELONGATION OF VERY LONG CHAIN FATTY ACIDS PROTEIN"/>
    <property type="match status" value="1"/>
</dbReference>
<keyword evidence="3 10" id="KW-0808">Transferase</keyword>
<name>A0A8S9WR61_APOLU</name>
<organism evidence="12 13">
    <name type="scientific">Apolygus lucorum</name>
    <name type="common">Small green plant bug</name>
    <name type="synonym">Lygocoris lucorum</name>
    <dbReference type="NCBI Taxonomy" id="248454"/>
    <lineage>
        <taxon>Eukaryota</taxon>
        <taxon>Metazoa</taxon>
        <taxon>Ecdysozoa</taxon>
        <taxon>Arthropoda</taxon>
        <taxon>Hexapoda</taxon>
        <taxon>Insecta</taxon>
        <taxon>Pterygota</taxon>
        <taxon>Neoptera</taxon>
        <taxon>Paraneoptera</taxon>
        <taxon>Hemiptera</taxon>
        <taxon>Heteroptera</taxon>
        <taxon>Panheteroptera</taxon>
        <taxon>Cimicomorpha</taxon>
        <taxon>Miridae</taxon>
        <taxon>Mirini</taxon>
        <taxon>Apolygus</taxon>
    </lineage>
</organism>
<evidence type="ECO:0000256" key="10">
    <source>
        <dbReference type="RuleBase" id="RU361115"/>
    </source>
</evidence>
<feature type="transmembrane region" description="Helical" evidence="10">
    <location>
        <begin position="220"/>
        <end position="241"/>
    </location>
</feature>
<keyword evidence="6 10" id="KW-1133">Transmembrane helix</keyword>
<keyword evidence="4 10" id="KW-0812">Transmembrane</keyword>
<evidence type="ECO:0000256" key="9">
    <source>
        <dbReference type="ARBA" id="ARBA00023160"/>
    </source>
</evidence>
<dbReference type="Pfam" id="PF01151">
    <property type="entry name" value="ELO"/>
    <property type="match status" value="1"/>
</dbReference>
<dbReference type="Proteomes" id="UP000466442">
    <property type="component" value="Linkage Group LG16"/>
</dbReference>